<comment type="caution">
    <text evidence="2">Lacks conserved residue(s) required for the propagation of feature annotation.</text>
</comment>
<accession>A0AAD9JYW0</accession>
<dbReference type="Pfam" id="PF00629">
    <property type="entry name" value="MAM"/>
    <property type="match status" value="2"/>
</dbReference>
<gene>
    <name evidence="7" type="ORF">LSH36_127g10012</name>
</gene>
<dbReference type="InterPro" id="IPR023415">
    <property type="entry name" value="LDLR_class-A_CS"/>
</dbReference>
<dbReference type="Pfam" id="PF00057">
    <property type="entry name" value="Ldl_recept_a"/>
    <property type="match status" value="3"/>
</dbReference>
<feature type="transmembrane region" description="Helical" evidence="4">
    <location>
        <begin position="701"/>
        <end position="727"/>
    </location>
</feature>
<dbReference type="SMART" id="SM00192">
    <property type="entry name" value="LDLa"/>
    <property type="match status" value="3"/>
</dbReference>
<dbReference type="Gene3D" id="2.60.120.290">
    <property type="entry name" value="Spermadhesin, CUB domain"/>
    <property type="match status" value="1"/>
</dbReference>
<dbReference type="InterPro" id="IPR036055">
    <property type="entry name" value="LDL_receptor-like_sf"/>
</dbReference>
<feature type="domain" description="MAM" evidence="6">
    <location>
        <begin position="330"/>
        <end position="489"/>
    </location>
</feature>
<keyword evidence="8" id="KW-1185">Reference proteome</keyword>
<reference evidence="7" key="1">
    <citation type="journal article" date="2023" name="Mol. Biol. Evol.">
        <title>Third-Generation Sequencing Reveals the Adaptive Role of the Epigenome in Three Deep-Sea Polychaetes.</title>
        <authorList>
            <person name="Perez M."/>
            <person name="Aroh O."/>
            <person name="Sun Y."/>
            <person name="Lan Y."/>
            <person name="Juniper S.K."/>
            <person name="Young C.R."/>
            <person name="Angers B."/>
            <person name="Qian P.Y."/>
        </authorList>
    </citation>
    <scope>NUCLEOTIDE SEQUENCE</scope>
    <source>
        <strain evidence="7">P08H-3</strain>
    </source>
</reference>
<evidence type="ECO:0000256" key="3">
    <source>
        <dbReference type="SAM" id="MobiDB-lite"/>
    </source>
</evidence>
<dbReference type="InterPro" id="IPR035914">
    <property type="entry name" value="Sperma_CUB_dom_sf"/>
</dbReference>
<dbReference type="AlphaFoldDB" id="A0AAD9JYW0"/>
<evidence type="ECO:0000259" key="6">
    <source>
        <dbReference type="PROSITE" id="PS50060"/>
    </source>
</evidence>
<evidence type="ECO:0000259" key="5">
    <source>
        <dbReference type="PROSITE" id="PS01180"/>
    </source>
</evidence>
<keyword evidence="4" id="KW-0472">Membrane</keyword>
<dbReference type="PANTHER" id="PTHR23282:SF101">
    <property type="entry name" value="MAM DOMAIN-CONTAINING PROTEIN"/>
    <property type="match status" value="1"/>
</dbReference>
<protein>
    <submittedName>
        <fullName evidence="7">Uncharacterized protein</fullName>
    </submittedName>
</protein>
<evidence type="ECO:0000313" key="7">
    <source>
        <dbReference type="EMBL" id="KAK2160770.1"/>
    </source>
</evidence>
<feature type="compositionally biased region" description="Basic and acidic residues" evidence="3">
    <location>
        <begin position="1004"/>
        <end position="1028"/>
    </location>
</feature>
<dbReference type="SUPFAM" id="SSF49854">
    <property type="entry name" value="Spermadhesin, CUB domain"/>
    <property type="match status" value="1"/>
</dbReference>
<keyword evidence="1 2" id="KW-1015">Disulfide bond</keyword>
<dbReference type="SUPFAM" id="SSF49899">
    <property type="entry name" value="Concanavalin A-like lectins/glucanases"/>
    <property type="match status" value="2"/>
</dbReference>
<dbReference type="PROSITE" id="PS01209">
    <property type="entry name" value="LDLRA_1"/>
    <property type="match status" value="1"/>
</dbReference>
<dbReference type="PANTHER" id="PTHR23282">
    <property type="entry name" value="APICAL ENDOSOMAL GLYCOPROTEIN PRECURSOR"/>
    <property type="match status" value="1"/>
</dbReference>
<sequence length="1211" mass="136607">MSSPDKYNVITSYNYPFNYQDLLNCTYYVYAETNDVTTNATICFRFARFDLEQDRDFLVIYEREEKFVYSGVGEATRSYTDPNRKHVWSDNFCFETTNNKTKIVFTSDKTSTRGGFYAIFWTKTTNSKTKIDNKDEYIKLAVDISLPNTTGPYGPSLYGCDFDHGHGCGFLGLANPGWVLDHEFVINNPDPDRIPSSDHTIGPYSPNIQGQFYVRTAFGDVTDDVDRLGLTDTRVTLVPNQTYCLSFWYHMTGLRVGRLKVILQPEVNRSIWSRTANYSARWLHGQVLISHLTSPAQVFFEGVRSHDYNATFALDDIHLSQNEPCYTDDISCNFEYNFCGWTNEGSKFVRMSKYLPFSGSIGDPVSGTGDEYYIAIWTNESLTAKLISPIWSSQVTSNHSACLQFWIYSNSTSAGFNVWTINIEGERELMETVIRPNTKKFNWWEMTVDLRSDTPYKIEIEPIIKNNIPGDIIYLALDDLVVIEDSCHMIGLQSCPLDMFQCPHHNICVKQLWVCDGYNDCPDGSDEHTAACCYANRCRPGQFCCRNGKCVGGDVVCDGYNNCSDWSDEKDCPIECNPDQFACNEVNMCISREYLCNGRQDCPDGSDEDNYAAKPIFSGTFQTTSISERHSTPSGVMSDLQNNAVRDFGVTSHADIRMTSDTDVEVTLYVDNNSYIASRADVRPDITEWDLLTIEEESSRYLHPAAITVIVVVIVIVVIIIIVRMTFCIRKRSRRYRQEASTVTCDADCDQNAVYANSDAHQQPPEYQECINNPMYRKREDQKKMVDETPSICPPSYHMIQEGKYETLTVPEKSAMDRLRLQMMNKFRHINSSSGHSCVSSATAADVGRQERVMRGSTTALAQHEPGTAAVGRDNRCFETLSGDLDASVSVNRNGSCVLPKYNDLDHPPVYNNLSFCVDVDDEVNLDSTNQSYPDGLVLARSGIQDDDDDRIIHGHNVQEAECSSHLEQVKRTSSAGSIQNESNPELSALGILDINEVPEINNKRMETQTKDKRVENPEWRGSAHGEHPSTSTLNDIRVYIPEREKITEGIKTREMDGYEDELPEDILECPNRVISLRYSYNKMIKSNSCGDLTTAATAATTTTDITSRDAQDILHSGREWRHSVATSDVLNNEMSRNIQWPELDTKRHHTGNIYSACSVPCLTSSNRSHSPPDGIVLDPSYLRHHTGSPRLNESCSNIRLSIVPSSTSVI</sequence>
<feature type="domain" description="MAM" evidence="6">
    <location>
        <begin position="158"/>
        <end position="327"/>
    </location>
</feature>
<dbReference type="EMBL" id="JAODUP010000127">
    <property type="protein sequence ID" value="KAK2160770.1"/>
    <property type="molecule type" value="Genomic_DNA"/>
</dbReference>
<dbReference type="InterPro" id="IPR002172">
    <property type="entry name" value="LDrepeatLR_classA_rpt"/>
</dbReference>
<feature type="disulfide bond" evidence="2">
    <location>
        <begin position="545"/>
        <end position="563"/>
    </location>
</feature>
<dbReference type="InterPro" id="IPR051560">
    <property type="entry name" value="MAM_domain-containing"/>
</dbReference>
<dbReference type="Proteomes" id="UP001208570">
    <property type="component" value="Unassembled WGS sequence"/>
</dbReference>
<dbReference type="InterPro" id="IPR013320">
    <property type="entry name" value="ConA-like_dom_sf"/>
</dbReference>
<dbReference type="SMART" id="SM00137">
    <property type="entry name" value="MAM"/>
    <property type="match status" value="2"/>
</dbReference>
<evidence type="ECO:0000256" key="2">
    <source>
        <dbReference type="PROSITE-ProRule" id="PRU00124"/>
    </source>
</evidence>
<proteinExistence type="predicted"/>
<organism evidence="7 8">
    <name type="scientific">Paralvinella palmiformis</name>
    <dbReference type="NCBI Taxonomy" id="53620"/>
    <lineage>
        <taxon>Eukaryota</taxon>
        <taxon>Metazoa</taxon>
        <taxon>Spiralia</taxon>
        <taxon>Lophotrochozoa</taxon>
        <taxon>Annelida</taxon>
        <taxon>Polychaeta</taxon>
        <taxon>Sedentaria</taxon>
        <taxon>Canalipalpata</taxon>
        <taxon>Terebellida</taxon>
        <taxon>Terebelliformia</taxon>
        <taxon>Alvinellidae</taxon>
        <taxon>Paralvinella</taxon>
    </lineage>
</organism>
<keyword evidence="4" id="KW-0812">Transmembrane</keyword>
<name>A0AAD9JYW0_9ANNE</name>
<dbReference type="CDD" id="cd00112">
    <property type="entry name" value="LDLa"/>
    <property type="match status" value="3"/>
</dbReference>
<dbReference type="Gene3D" id="2.60.120.200">
    <property type="match status" value="2"/>
</dbReference>
<dbReference type="PROSITE" id="PS01180">
    <property type="entry name" value="CUB"/>
    <property type="match status" value="1"/>
</dbReference>
<feature type="disulfide bond" evidence="2">
    <location>
        <begin position="538"/>
        <end position="550"/>
    </location>
</feature>
<keyword evidence="4" id="KW-1133">Transmembrane helix</keyword>
<evidence type="ECO:0000256" key="4">
    <source>
        <dbReference type="SAM" id="Phobius"/>
    </source>
</evidence>
<dbReference type="InterPro" id="IPR000998">
    <property type="entry name" value="MAM_dom"/>
</dbReference>
<dbReference type="SUPFAM" id="SSF57424">
    <property type="entry name" value="LDL receptor-like module"/>
    <property type="match status" value="3"/>
</dbReference>
<dbReference type="CDD" id="cd00041">
    <property type="entry name" value="CUB"/>
    <property type="match status" value="1"/>
</dbReference>
<dbReference type="Gene3D" id="4.10.400.10">
    <property type="entry name" value="Low-density Lipoprotein Receptor"/>
    <property type="match status" value="3"/>
</dbReference>
<feature type="disulfide bond" evidence="2">
    <location>
        <begin position="557"/>
        <end position="572"/>
    </location>
</feature>
<feature type="region of interest" description="Disordered" evidence="3">
    <location>
        <begin position="1004"/>
        <end position="1032"/>
    </location>
</feature>
<dbReference type="Pfam" id="PF00431">
    <property type="entry name" value="CUB"/>
    <property type="match status" value="1"/>
</dbReference>
<dbReference type="CDD" id="cd06263">
    <property type="entry name" value="MAM"/>
    <property type="match status" value="1"/>
</dbReference>
<dbReference type="PROSITE" id="PS50060">
    <property type="entry name" value="MAM_2"/>
    <property type="match status" value="2"/>
</dbReference>
<dbReference type="GO" id="GO:0016020">
    <property type="term" value="C:membrane"/>
    <property type="evidence" value="ECO:0007669"/>
    <property type="project" value="InterPro"/>
</dbReference>
<evidence type="ECO:0000313" key="8">
    <source>
        <dbReference type="Proteomes" id="UP001208570"/>
    </source>
</evidence>
<comment type="caution">
    <text evidence="7">The sequence shown here is derived from an EMBL/GenBank/DDBJ whole genome shotgun (WGS) entry which is preliminary data.</text>
</comment>
<evidence type="ECO:0000256" key="1">
    <source>
        <dbReference type="ARBA" id="ARBA00023157"/>
    </source>
</evidence>
<dbReference type="PROSITE" id="PS50068">
    <property type="entry name" value="LDLRA_2"/>
    <property type="match status" value="3"/>
</dbReference>
<dbReference type="InterPro" id="IPR000859">
    <property type="entry name" value="CUB_dom"/>
</dbReference>
<dbReference type="PRINTS" id="PR00261">
    <property type="entry name" value="LDLRECEPTOR"/>
</dbReference>
<feature type="domain" description="CUB" evidence="5">
    <location>
        <begin position="1"/>
        <end position="123"/>
    </location>
</feature>